<accession>A0A4Y2LYS6</accession>
<comment type="caution">
    <text evidence="2">The sequence shown here is derived from an EMBL/GenBank/DDBJ whole genome shotgun (WGS) entry which is preliminary data.</text>
</comment>
<evidence type="ECO:0000313" key="2">
    <source>
        <dbReference type="EMBL" id="GBN19649.1"/>
    </source>
</evidence>
<reference evidence="2 3" key="1">
    <citation type="journal article" date="2019" name="Sci. Rep.">
        <title>Orb-weaving spider Araneus ventricosus genome elucidates the spidroin gene catalogue.</title>
        <authorList>
            <person name="Kono N."/>
            <person name="Nakamura H."/>
            <person name="Ohtoshi R."/>
            <person name="Moran D.A.P."/>
            <person name="Shinohara A."/>
            <person name="Yoshida Y."/>
            <person name="Fujiwara M."/>
            <person name="Mori M."/>
            <person name="Tomita M."/>
            <person name="Arakawa K."/>
        </authorList>
    </citation>
    <scope>NUCLEOTIDE SEQUENCE [LARGE SCALE GENOMIC DNA]</scope>
</reference>
<proteinExistence type="predicted"/>
<evidence type="ECO:0000313" key="3">
    <source>
        <dbReference type="Proteomes" id="UP000499080"/>
    </source>
</evidence>
<dbReference type="Proteomes" id="UP000499080">
    <property type="component" value="Unassembled WGS sequence"/>
</dbReference>
<keyword evidence="3" id="KW-1185">Reference proteome</keyword>
<gene>
    <name evidence="2" type="ORF">AVEN_200864_1</name>
</gene>
<dbReference type="EMBL" id="BGPR01006514">
    <property type="protein sequence ID" value="GBN19649.1"/>
    <property type="molecule type" value="Genomic_DNA"/>
</dbReference>
<name>A0A4Y2LYS6_ARAVE</name>
<feature type="region of interest" description="Disordered" evidence="1">
    <location>
        <begin position="90"/>
        <end position="112"/>
    </location>
</feature>
<evidence type="ECO:0000256" key="1">
    <source>
        <dbReference type="SAM" id="MobiDB-lite"/>
    </source>
</evidence>
<dbReference type="AlphaFoldDB" id="A0A4Y2LYS6"/>
<organism evidence="2 3">
    <name type="scientific">Araneus ventricosus</name>
    <name type="common">Orbweaver spider</name>
    <name type="synonym">Epeira ventricosa</name>
    <dbReference type="NCBI Taxonomy" id="182803"/>
    <lineage>
        <taxon>Eukaryota</taxon>
        <taxon>Metazoa</taxon>
        <taxon>Ecdysozoa</taxon>
        <taxon>Arthropoda</taxon>
        <taxon>Chelicerata</taxon>
        <taxon>Arachnida</taxon>
        <taxon>Araneae</taxon>
        <taxon>Araneomorphae</taxon>
        <taxon>Entelegynae</taxon>
        <taxon>Araneoidea</taxon>
        <taxon>Araneidae</taxon>
        <taxon>Araneus</taxon>
    </lineage>
</organism>
<protein>
    <submittedName>
        <fullName evidence="2">Uncharacterized protein</fullName>
    </submittedName>
</protein>
<sequence length="126" mass="14194">MNAVISRSLISNSLQGSGVAIHFLPLYVRSTPKPLHVSNSLKLGWKKVRFLRPAMEKVTMGRRDQSFACPTTLSFPVRCLPSNQRPACLFSRDRPPLAPPSTRAQPLPPREWTRLRAAKRGSKDWC</sequence>